<proteinExistence type="predicted"/>
<reference evidence="2 3" key="1">
    <citation type="submission" date="2024-02" db="EMBL/GenBank/DDBJ databases">
        <authorList>
            <person name="Daric V."/>
            <person name="Darras S."/>
        </authorList>
    </citation>
    <scope>NUCLEOTIDE SEQUENCE [LARGE SCALE GENOMIC DNA]</scope>
</reference>
<feature type="transmembrane region" description="Helical" evidence="1">
    <location>
        <begin position="85"/>
        <end position="107"/>
    </location>
</feature>
<keyword evidence="1" id="KW-0812">Transmembrane</keyword>
<feature type="transmembrane region" description="Helical" evidence="1">
    <location>
        <begin position="163"/>
        <end position="185"/>
    </location>
</feature>
<keyword evidence="3" id="KW-1185">Reference proteome</keyword>
<keyword evidence="1" id="KW-1133">Transmembrane helix</keyword>
<keyword evidence="1" id="KW-0472">Membrane</keyword>
<name>A0ABP0FSZ2_CLALP</name>
<organism evidence="2 3">
    <name type="scientific">Clavelina lepadiformis</name>
    <name type="common">Light-bulb sea squirt</name>
    <name type="synonym">Ascidia lepadiformis</name>
    <dbReference type="NCBI Taxonomy" id="159417"/>
    <lineage>
        <taxon>Eukaryota</taxon>
        <taxon>Metazoa</taxon>
        <taxon>Chordata</taxon>
        <taxon>Tunicata</taxon>
        <taxon>Ascidiacea</taxon>
        <taxon>Aplousobranchia</taxon>
        <taxon>Clavelinidae</taxon>
        <taxon>Clavelina</taxon>
    </lineage>
</organism>
<evidence type="ECO:0000313" key="3">
    <source>
        <dbReference type="Proteomes" id="UP001642483"/>
    </source>
</evidence>
<sequence length="337" mass="37750">MNEDANTTSMENTSSGGQDWDLEKVESQRLTSFIFSVSMAVVGSYLVIVTSRHAWLNTPCSSKNSSDRQENTSSIVVKGTKLVNILIWVVSCFYLLYIVMEIPLIYVQEEPYCVINHRITTISAIIILTCVYFALWFRVYSIFYRHPVIKRGSSRSVRIISKLTVIILGVMFVVNSVTFLTSPPYITEEVGCVKLPDPGHTVVKWGLLVTSTVVFQVTLLGLFVYPLIMHRRNTLHHGFDSKLVMPAIKRAFVTASICIVSDVLNSIYAIANNESLTYIRHTVYGCNLAINLIALICSNADWKQRLFPFVTGIKSQDSVAKKNERCGVRSVSQACPA</sequence>
<feature type="transmembrane region" description="Helical" evidence="1">
    <location>
        <begin position="119"/>
        <end position="143"/>
    </location>
</feature>
<comment type="caution">
    <text evidence="2">The sequence shown here is derived from an EMBL/GenBank/DDBJ whole genome shotgun (WGS) entry which is preliminary data.</text>
</comment>
<feature type="transmembrane region" description="Helical" evidence="1">
    <location>
        <begin position="205"/>
        <end position="229"/>
    </location>
</feature>
<accession>A0ABP0FSZ2</accession>
<dbReference type="EMBL" id="CAWYQH010000096">
    <property type="protein sequence ID" value="CAK8682766.1"/>
    <property type="molecule type" value="Genomic_DNA"/>
</dbReference>
<evidence type="ECO:0000256" key="1">
    <source>
        <dbReference type="SAM" id="Phobius"/>
    </source>
</evidence>
<gene>
    <name evidence="2" type="ORF">CVLEPA_LOCUS13553</name>
</gene>
<evidence type="ECO:0000313" key="2">
    <source>
        <dbReference type="EMBL" id="CAK8682766.1"/>
    </source>
</evidence>
<protein>
    <submittedName>
        <fullName evidence="2">Uncharacterized protein</fullName>
    </submittedName>
</protein>
<dbReference type="Proteomes" id="UP001642483">
    <property type="component" value="Unassembled WGS sequence"/>
</dbReference>
<feature type="transmembrane region" description="Helical" evidence="1">
    <location>
        <begin position="30"/>
        <end position="48"/>
    </location>
</feature>